<comment type="similarity">
    <text evidence="11">Belongs to the PpiD chaperone family.</text>
</comment>
<protein>
    <recommendedName>
        <fullName evidence="2">Parvulin-like PPIase</fullName>
    </recommendedName>
    <alternativeName>
        <fullName evidence="9">Peptidyl-prolyl cis-trans isomerase plp</fullName>
    </alternativeName>
    <alternativeName>
        <fullName evidence="12">Periplasmic chaperone PpiD</fullName>
    </alternativeName>
    <alternativeName>
        <fullName evidence="13">Periplasmic folding chaperone</fullName>
    </alternativeName>
    <alternativeName>
        <fullName evidence="10">Rotamase plp</fullName>
    </alternativeName>
</protein>
<dbReference type="eggNOG" id="COG0760">
    <property type="taxonomic scope" value="Bacteria"/>
</dbReference>
<evidence type="ECO:0000256" key="2">
    <source>
        <dbReference type="ARBA" id="ARBA00018370"/>
    </source>
</evidence>
<evidence type="ECO:0000256" key="11">
    <source>
        <dbReference type="ARBA" id="ARBA00038408"/>
    </source>
</evidence>
<keyword evidence="4" id="KW-0997">Cell inner membrane</keyword>
<dbReference type="Pfam" id="PF13624">
    <property type="entry name" value="SurA_N_3"/>
    <property type="match status" value="1"/>
</dbReference>
<dbReference type="AlphaFoldDB" id="A0A074M9K2"/>
<evidence type="ECO:0000256" key="7">
    <source>
        <dbReference type="ARBA" id="ARBA00023136"/>
    </source>
</evidence>
<keyword evidence="5" id="KW-0812">Transmembrane</keyword>
<dbReference type="SUPFAM" id="SSF109998">
    <property type="entry name" value="Triger factor/SurA peptide-binding domain-like"/>
    <property type="match status" value="1"/>
</dbReference>
<dbReference type="InterPro" id="IPR046357">
    <property type="entry name" value="PPIase_dom_sf"/>
</dbReference>
<evidence type="ECO:0000256" key="6">
    <source>
        <dbReference type="ARBA" id="ARBA00022989"/>
    </source>
</evidence>
<dbReference type="RefSeq" id="WP_034957763.1">
    <property type="nucleotide sequence ID" value="NZ_JMIW01000001.1"/>
</dbReference>
<keyword evidence="3" id="KW-1003">Cell membrane</keyword>
<name>A0A074M9K2_ERYLO</name>
<dbReference type="GO" id="GO:0003755">
    <property type="term" value="F:peptidyl-prolyl cis-trans isomerase activity"/>
    <property type="evidence" value="ECO:0007669"/>
    <property type="project" value="InterPro"/>
</dbReference>
<keyword evidence="8" id="KW-0143">Chaperone</keyword>
<evidence type="ECO:0000256" key="3">
    <source>
        <dbReference type="ARBA" id="ARBA00022475"/>
    </source>
</evidence>
<dbReference type="SUPFAM" id="SSF54534">
    <property type="entry name" value="FKBP-like"/>
    <property type="match status" value="1"/>
</dbReference>
<dbReference type="PANTHER" id="PTHR47529:SF1">
    <property type="entry name" value="PERIPLASMIC CHAPERONE PPID"/>
    <property type="match status" value="1"/>
</dbReference>
<proteinExistence type="inferred from homology"/>
<dbReference type="PANTHER" id="PTHR47529">
    <property type="entry name" value="PEPTIDYL-PROLYL CIS-TRANS ISOMERASE D"/>
    <property type="match status" value="1"/>
</dbReference>
<keyword evidence="6" id="KW-1133">Transmembrane helix</keyword>
<evidence type="ECO:0000256" key="10">
    <source>
        <dbReference type="ARBA" id="ARBA00031484"/>
    </source>
</evidence>
<comment type="caution">
    <text evidence="15">The sequence shown here is derived from an EMBL/GenBank/DDBJ whole genome shotgun (WGS) entry which is preliminary data.</text>
</comment>
<evidence type="ECO:0000256" key="8">
    <source>
        <dbReference type="ARBA" id="ARBA00023186"/>
    </source>
</evidence>
<keyword evidence="7" id="KW-0472">Membrane</keyword>
<keyword evidence="15" id="KW-0413">Isomerase</keyword>
<dbReference type="InterPro" id="IPR027304">
    <property type="entry name" value="Trigger_fact/SurA_dom_sf"/>
</dbReference>
<dbReference type="InterPro" id="IPR000297">
    <property type="entry name" value="PPIase_PpiC"/>
</dbReference>
<dbReference type="Proteomes" id="UP000027647">
    <property type="component" value="Unassembled WGS sequence"/>
</dbReference>
<dbReference type="STRING" id="1044.EH31_02175"/>
<feature type="domain" description="PpiC" evidence="14">
    <location>
        <begin position="253"/>
        <end position="373"/>
    </location>
</feature>
<evidence type="ECO:0000256" key="5">
    <source>
        <dbReference type="ARBA" id="ARBA00022692"/>
    </source>
</evidence>
<reference evidence="15 16" key="1">
    <citation type="submission" date="2014-04" db="EMBL/GenBank/DDBJ databases">
        <title>A comprehensive comparison of genomes of Erythrobacter spp. strains.</title>
        <authorList>
            <person name="Zheng Q."/>
        </authorList>
    </citation>
    <scope>NUCLEOTIDE SEQUENCE [LARGE SCALE GENOMIC DNA]</scope>
    <source>
        <strain evidence="15 16">DSM 6997</strain>
    </source>
</reference>
<organism evidence="15 16">
    <name type="scientific">Erythrobacter longus</name>
    <dbReference type="NCBI Taxonomy" id="1044"/>
    <lineage>
        <taxon>Bacteria</taxon>
        <taxon>Pseudomonadati</taxon>
        <taxon>Pseudomonadota</taxon>
        <taxon>Alphaproteobacteria</taxon>
        <taxon>Sphingomonadales</taxon>
        <taxon>Erythrobacteraceae</taxon>
        <taxon>Erythrobacter/Porphyrobacter group</taxon>
        <taxon>Erythrobacter</taxon>
    </lineage>
</organism>
<sequence length="645" mass="68905">MISLFRNFFQSKIGLPIFIGFLVIVALAFAASDISGSATFGGLSGDDKIAAVGGETISANEANGAVNNALTRERQQNPTITMPQFVADGSFDAEISVLIDRYALGTFARKYGLRAGDNLVNSEILKIPAFRSLTGEFDPDTYQAALRRQGITDAILRKDIADGLLAQQILRPVLGAPRLPKAAAKHYASLALERRRGQIALVSSIAYAPEGDPSDKVLSAFYEQNRANFILPERRTLRFARFGAENVSGDLTPNEAQIAARFERDADTYAAQERRAFTSFVVPTEDAAKAITARIRAGTSLEAAAAQAGFNVSRGQLRDREQTGSATSAAIAEALFAADRGSLITPARSSLGWYVARVDEIERTPARTLAQVRGEIAEQLKAEMLAAELEELSSKIEGLVDTGTSLLDVAEQFGLTVDVTPGLLANGQVFGAPGQTVTPAIRPVIETAFQMEEGNPQLAEIVPGAQFLVFDVSDITTSAAPPLGEVRDAAISAWRIAEGSKKAKKVAEAALKAIRSGTPVAKALSDAGNTGGQLEQIDLTRAELLANANQRLPSSLVLMFSMAQGSAKLLENQNDLGWFIVNLDEIVVDDVADDNPLLAQTQQQIARALSGEYAEQLSAAVREEVGVERNEEAIEALKRQLSGES</sequence>
<comment type="subcellular location">
    <subcellularLocation>
        <location evidence="1">Cell inner membrane</location>
        <topology evidence="1">Single-pass type II membrane protein</topology>
        <orientation evidence="1">Periplasmic side</orientation>
    </subcellularLocation>
</comment>
<dbReference type="Gene3D" id="1.10.4030.10">
    <property type="entry name" value="Porin chaperone SurA, peptide-binding domain"/>
    <property type="match status" value="1"/>
</dbReference>
<evidence type="ECO:0000313" key="15">
    <source>
        <dbReference type="EMBL" id="KEO91496.1"/>
    </source>
</evidence>
<gene>
    <name evidence="15" type="ORF">EH31_02175</name>
</gene>
<evidence type="ECO:0000256" key="13">
    <source>
        <dbReference type="ARBA" id="ARBA00042775"/>
    </source>
</evidence>
<evidence type="ECO:0000313" key="16">
    <source>
        <dbReference type="Proteomes" id="UP000027647"/>
    </source>
</evidence>
<keyword evidence="16" id="KW-1185">Reference proteome</keyword>
<dbReference type="EMBL" id="JMIW01000001">
    <property type="protein sequence ID" value="KEO91496.1"/>
    <property type="molecule type" value="Genomic_DNA"/>
</dbReference>
<dbReference type="InterPro" id="IPR052029">
    <property type="entry name" value="PpiD_chaperone"/>
</dbReference>
<evidence type="ECO:0000256" key="1">
    <source>
        <dbReference type="ARBA" id="ARBA00004382"/>
    </source>
</evidence>
<dbReference type="Gene3D" id="3.10.50.40">
    <property type="match status" value="1"/>
</dbReference>
<dbReference type="OrthoDB" id="9768393at2"/>
<accession>A0A074M9K2</accession>
<dbReference type="Pfam" id="PF13145">
    <property type="entry name" value="Rotamase_2"/>
    <property type="match status" value="1"/>
</dbReference>
<evidence type="ECO:0000256" key="9">
    <source>
        <dbReference type="ARBA" id="ARBA00030642"/>
    </source>
</evidence>
<evidence type="ECO:0000256" key="12">
    <source>
        <dbReference type="ARBA" id="ARBA00040743"/>
    </source>
</evidence>
<evidence type="ECO:0000256" key="4">
    <source>
        <dbReference type="ARBA" id="ARBA00022519"/>
    </source>
</evidence>
<evidence type="ECO:0000259" key="14">
    <source>
        <dbReference type="Pfam" id="PF13145"/>
    </source>
</evidence>
<dbReference type="GO" id="GO:0005886">
    <property type="term" value="C:plasma membrane"/>
    <property type="evidence" value="ECO:0007669"/>
    <property type="project" value="UniProtKB-SubCell"/>
</dbReference>